<dbReference type="EMBL" id="LSRQ01000921">
    <property type="protein sequence ID" value="OAY80217.1"/>
    <property type="molecule type" value="Genomic_DNA"/>
</dbReference>
<dbReference type="GO" id="GO:0000139">
    <property type="term" value="C:Golgi membrane"/>
    <property type="evidence" value="ECO:0007669"/>
    <property type="project" value="UniProtKB-SubCell"/>
</dbReference>
<feature type="region of interest" description="Disordered" evidence="2">
    <location>
        <begin position="47"/>
        <end position="74"/>
    </location>
</feature>
<organism evidence="5 6">
    <name type="scientific">Ananas comosus</name>
    <name type="common">Pineapple</name>
    <name type="synonym">Ananas ananas</name>
    <dbReference type="NCBI Taxonomy" id="4615"/>
    <lineage>
        <taxon>Eukaryota</taxon>
        <taxon>Viridiplantae</taxon>
        <taxon>Streptophyta</taxon>
        <taxon>Embryophyta</taxon>
        <taxon>Tracheophyta</taxon>
        <taxon>Spermatophyta</taxon>
        <taxon>Magnoliopsida</taxon>
        <taxon>Liliopsida</taxon>
        <taxon>Poales</taxon>
        <taxon>Bromeliaceae</taxon>
        <taxon>Bromelioideae</taxon>
        <taxon>Ananas</taxon>
    </lineage>
</organism>
<dbReference type="STRING" id="4615.A0A199VSM8"/>
<protein>
    <submittedName>
        <fullName evidence="5">Protein trichome birefringence-like 1</fullName>
    </submittedName>
</protein>
<evidence type="ECO:0000256" key="3">
    <source>
        <dbReference type="SAM" id="Phobius"/>
    </source>
</evidence>
<feature type="transmembrane region" description="Helical" evidence="3">
    <location>
        <begin position="12"/>
        <end position="31"/>
    </location>
</feature>
<keyword evidence="3" id="KW-0472">Membrane</keyword>
<dbReference type="Pfam" id="PF13839">
    <property type="entry name" value="PC-Esterase"/>
    <property type="match status" value="1"/>
</dbReference>
<evidence type="ECO:0000259" key="4">
    <source>
        <dbReference type="Pfam" id="PF13839"/>
    </source>
</evidence>
<accession>A0A199VSM8</accession>
<dbReference type="Proteomes" id="UP000092600">
    <property type="component" value="Unassembled WGS sequence"/>
</dbReference>
<dbReference type="GO" id="GO:1990538">
    <property type="term" value="F:xylan O-acetyltransferase activity"/>
    <property type="evidence" value="ECO:0007669"/>
    <property type="project" value="UniProtKB-ARBA"/>
</dbReference>
<keyword evidence="3" id="KW-1133">Transmembrane helix</keyword>
<evidence type="ECO:0000313" key="6">
    <source>
        <dbReference type="Proteomes" id="UP000092600"/>
    </source>
</evidence>
<evidence type="ECO:0000313" key="5">
    <source>
        <dbReference type="EMBL" id="OAY80217.1"/>
    </source>
</evidence>
<dbReference type="PANTHER" id="PTHR32285">
    <property type="entry name" value="PROTEIN TRICHOME BIREFRINGENCE-LIKE 9-RELATED"/>
    <property type="match status" value="1"/>
</dbReference>
<proteinExistence type="inferred from homology"/>
<evidence type="ECO:0000256" key="1">
    <source>
        <dbReference type="ARBA" id="ARBA00007727"/>
    </source>
</evidence>
<dbReference type="AlphaFoldDB" id="A0A199VSM8"/>
<dbReference type="InterPro" id="IPR026057">
    <property type="entry name" value="TBL_C"/>
</dbReference>
<comment type="caution">
    <text evidence="5">The sequence shown here is derived from an EMBL/GenBank/DDBJ whole genome shotgun (WGS) entry which is preliminary data.</text>
</comment>
<keyword evidence="3" id="KW-0812">Transmembrane</keyword>
<dbReference type="PANTHER" id="PTHR32285:SF22">
    <property type="entry name" value="PROTEIN TRICHOME BIREFRINGENCE"/>
    <property type="match status" value="1"/>
</dbReference>
<comment type="similarity">
    <text evidence="1">Belongs to the PC-esterase family. TBL subfamily.</text>
</comment>
<name>A0A199VSM8_ANACO</name>
<sequence length="291" mass="33015">MASSKDWFHLPPFIATSFSLFFLLLLFFLIVNGRRPQLTSLLFNPTPSKNHTSSASNTYQASGSGSGSGSSKKRGVEGCNLFDGRWVYDESSPSYPAGSCPFVDSGFNCFRNGRRDLNYTKLRWQPTHCTAPRINYYQEGDYVHPRLSSGDAYRKAMTTWAKWVDEHIDPLRTRVFFRGYAWSHFSGGQWNSGGNCDGETVPITDDKHLAKRYLVLISILESVLAEMRTPVLYLNVTRMTDYRKDGHPSVYRVPAGRRSPETIQDCSHWCLPGVPDAWNELLYAMLLQGLR</sequence>
<evidence type="ECO:0000256" key="2">
    <source>
        <dbReference type="SAM" id="MobiDB-lite"/>
    </source>
</evidence>
<feature type="compositionally biased region" description="Polar residues" evidence="2">
    <location>
        <begin position="47"/>
        <end position="61"/>
    </location>
</feature>
<feature type="domain" description="Trichome birefringence-like C-terminal" evidence="4">
    <location>
        <begin position="124"/>
        <end position="285"/>
    </location>
</feature>
<dbReference type="InterPro" id="IPR029962">
    <property type="entry name" value="TBL"/>
</dbReference>
<reference evidence="5 6" key="1">
    <citation type="journal article" date="2016" name="DNA Res.">
        <title>The draft genome of MD-2 pineapple using hybrid error correction of long reads.</title>
        <authorList>
            <person name="Redwan R.M."/>
            <person name="Saidin A."/>
            <person name="Kumar S.V."/>
        </authorList>
    </citation>
    <scope>NUCLEOTIDE SEQUENCE [LARGE SCALE GENOMIC DNA]</scope>
    <source>
        <strain evidence="6">cv. MD2</strain>
        <tissue evidence="5">Leaf</tissue>
    </source>
</reference>
<gene>
    <name evidence="5" type="ORF">ACMD2_09681</name>
</gene>